<feature type="domain" description="RRM" evidence="4">
    <location>
        <begin position="305"/>
        <end position="390"/>
    </location>
</feature>
<evidence type="ECO:0000256" key="1">
    <source>
        <dbReference type="ARBA" id="ARBA00022884"/>
    </source>
</evidence>
<feature type="compositionally biased region" description="Basic and acidic residues" evidence="3">
    <location>
        <begin position="1"/>
        <end position="13"/>
    </location>
</feature>
<sequence>MDSGDWRVKREPSDATSWPSPRPRENFRTPLRDQKLRWGAERFQRDSPSALSPFKQEEERDGLRKPINDVKTALSIEEGRRVYVGNLPYEATTKDIESLFKDIAEGVEAINISVDPMTGRNPSYCFVDFISSKLANRVMEEYNSQMFMGRPLKVKPGVKSGTGTGRFDVRPRHIQNRPESNREKNDAFSFDRWRRLEHPEDISKAGQEGRRVYVGGLPRFDSQADANVQLRELFSGFDVQVISKMISAPEKKRYHQGHHNYCFIDLASEDEAQRAITELDGKERWGWNIKVSVSSGTSRKLAERRRLFVSGLPEFPSQEATEESIRELFKGFDVSTVSKLCLPRDLSEGTDGHCFCFVELSNSDEMDRAMAELDWNEIWGGKVRVKPATNSRR</sequence>
<evidence type="ECO:0000313" key="5">
    <source>
        <dbReference type="EMBL" id="CZR58767.1"/>
    </source>
</evidence>
<dbReference type="SMART" id="SM00360">
    <property type="entry name" value="RRM"/>
    <property type="match status" value="3"/>
</dbReference>
<evidence type="ECO:0000313" key="6">
    <source>
        <dbReference type="Proteomes" id="UP000184330"/>
    </source>
</evidence>
<organism evidence="5 6">
    <name type="scientific">Phialocephala subalpina</name>
    <dbReference type="NCBI Taxonomy" id="576137"/>
    <lineage>
        <taxon>Eukaryota</taxon>
        <taxon>Fungi</taxon>
        <taxon>Dikarya</taxon>
        <taxon>Ascomycota</taxon>
        <taxon>Pezizomycotina</taxon>
        <taxon>Leotiomycetes</taxon>
        <taxon>Helotiales</taxon>
        <taxon>Mollisiaceae</taxon>
        <taxon>Phialocephala</taxon>
        <taxon>Phialocephala fortinii species complex</taxon>
    </lineage>
</organism>
<gene>
    <name evidence="5" type="ORF">PAC_08659</name>
</gene>
<feature type="domain" description="RRM" evidence="4">
    <location>
        <begin position="80"/>
        <end position="159"/>
    </location>
</feature>
<keyword evidence="6" id="KW-1185">Reference proteome</keyword>
<dbReference type="PANTHER" id="PTHR21245">
    <property type="entry name" value="HETEROGENEOUS NUCLEAR RIBONUCLEOPROTEIN"/>
    <property type="match status" value="1"/>
</dbReference>
<evidence type="ECO:0000256" key="3">
    <source>
        <dbReference type="SAM" id="MobiDB-lite"/>
    </source>
</evidence>
<dbReference type="InterPro" id="IPR000504">
    <property type="entry name" value="RRM_dom"/>
</dbReference>
<evidence type="ECO:0000259" key="4">
    <source>
        <dbReference type="PROSITE" id="PS50102"/>
    </source>
</evidence>
<dbReference type="CDD" id="cd00590">
    <property type="entry name" value="RRM_SF"/>
    <property type="match status" value="3"/>
</dbReference>
<protein>
    <submittedName>
        <fullName evidence="5">Related to single-stranded DNA binding protein</fullName>
    </submittedName>
</protein>
<name>A0A1L7X171_9HELO</name>
<dbReference type="EMBL" id="FJOG01000012">
    <property type="protein sequence ID" value="CZR58767.1"/>
    <property type="molecule type" value="Genomic_DNA"/>
</dbReference>
<dbReference type="GO" id="GO:0003723">
    <property type="term" value="F:RNA binding"/>
    <property type="evidence" value="ECO:0007669"/>
    <property type="project" value="UniProtKB-UniRule"/>
</dbReference>
<dbReference type="STRING" id="576137.A0A1L7X171"/>
<dbReference type="AlphaFoldDB" id="A0A1L7X171"/>
<evidence type="ECO:0000256" key="2">
    <source>
        <dbReference type="PROSITE-ProRule" id="PRU00176"/>
    </source>
</evidence>
<feature type="region of interest" description="Disordered" evidence="3">
    <location>
        <begin position="153"/>
        <end position="186"/>
    </location>
</feature>
<dbReference type="PROSITE" id="PS50102">
    <property type="entry name" value="RRM"/>
    <property type="match status" value="3"/>
</dbReference>
<accession>A0A1L7X171</accession>
<dbReference type="Pfam" id="PF00076">
    <property type="entry name" value="RRM_1"/>
    <property type="match status" value="3"/>
</dbReference>
<dbReference type="InterPro" id="IPR012677">
    <property type="entry name" value="Nucleotide-bd_a/b_plait_sf"/>
</dbReference>
<feature type="region of interest" description="Disordered" evidence="3">
    <location>
        <begin position="1"/>
        <end position="62"/>
    </location>
</feature>
<proteinExistence type="predicted"/>
<dbReference type="InterPro" id="IPR035979">
    <property type="entry name" value="RBD_domain_sf"/>
</dbReference>
<feature type="compositionally biased region" description="Basic and acidic residues" evidence="3">
    <location>
        <begin position="22"/>
        <end position="45"/>
    </location>
</feature>
<dbReference type="OrthoDB" id="272703at2759"/>
<feature type="domain" description="RRM" evidence="4">
    <location>
        <begin position="210"/>
        <end position="296"/>
    </location>
</feature>
<keyword evidence="1 2" id="KW-0694">RNA-binding</keyword>
<dbReference type="Gene3D" id="3.30.70.330">
    <property type="match status" value="3"/>
</dbReference>
<dbReference type="SUPFAM" id="SSF54928">
    <property type="entry name" value="RNA-binding domain, RBD"/>
    <property type="match status" value="3"/>
</dbReference>
<reference evidence="5 6" key="1">
    <citation type="submission" date="2016-03" db="EMBL/GenBank/DDBJ databases">
        <authorList>
            <person name="Ploux O."/>
        </authorList>
    </citation>
    <scope>NUCLEOTIDE SEQUENCE [LARGE SCALE GENOMIC DNA]</scope>
    <source>
        <strain evidence="5 6">UAMH 11012</strain>
    </source>
</reference>
<dbReference type="Proteomes" id="UP000184330">
    <property type="component" value="Unassembled WGS sequence"/>
</dbReference>